<dbReference type="Gene3D" id="3.40.50.1820">
    <property type="entry name" value="alpha/beta hydrolase"/>
    <property type="match status" value="1"/>
</dbReference>
<dbReference type="PANTHER" id="PTHR48081">
    <property type="entry name" value="AB HYDROLASE SUPERFAMILY PROTEIN C4A8.06C"/>
    <property type="match status" value="1"/>
</dbReference>
<reference evidence="3" key="1">
    <citation type="submission" date="2022-12" db="EMBL/GenBank/DDBJ databases">
        <title>Whole genome sequence of Mycolicibacterium iranicum strain SBH312.</title>
        <authorList>
            <person name="Jani J."/>
            <person name="Arifin Mustapha Z."/>
            <person name="Ahmed K."/>
            <person name="Kai Ling C."/>
        </authorList>
    </citation>
    <scope>NUCLEOTIDE SEQUENCE</scope>
    <source>
        <strain evidence="3">SBH312</strain>
    </source>
</reference>
<proteinExistence type="predicted"/>
<feature type="domain" description="Alpha/beta hydrolase fold-3" evidence="2">
    <location>
        <begin position="77"/>
        <end position="275"/>
    </location>
</feature>
<organism evidence="3 4">
    <name type="scientific">Mycolicibacterium iranicum</name>
    <name type="common">Mycobacterium iranicum</name>
    <dbReference type="NCBI Taxonomy" id="912594"/>
    <lineage>
        <taxon>Bacteria</taxon>
        <taxon>Bacillati</taxon>
        <taxon>Actinomycetota</taxon>
        <taxon>Actinomycetes</taxon>
        <taxon>Mycobacteriales</taxon>
        <taxon>Mycobacteriaceae</taxon>
        <taxon>Mycolicibacterium</taxon>
    </lineage>
</organism>
<dbReference type="PANTHER" id="PTHR48081:SF8">
    <property type="entry name" value="ALPHA_BETA HYDROLASE FOLD-3 DOMAIN-CONTAINING PROTEIN-RELATED"/>
    <property type="match status" value="1"/>
</dbReference>
<keyword evidence="1 3" id="KW-0378">Hydrolase</keyword>
<evidence type="ECO:0000259" key="2">
    <source>
        <dbReference type="Pfam" id="PF07859"/>
    </source>
</evidence>
<dbReference type="EMBL" id="JAPQYE010000019">
    <property type="protein sequence ID" value="MCZ0731685.1"/>
    <property type="molecule type" value="Genomic_DNA"/>
</dbReference>
<dbReference type="SUPFAM" id="SSF53474">
    <property type="entry name" value="alpha/beta-Hydrolases"/>
    <property type="match status" value="1"/>
</dbReference>
<protein>
    <submittedName>
        <fullName evidence="3">Alpha/beta hydrolase</fullName>
    </submittedName>
</protein>
<dbReference type="InterPro" id="IPR029058">
    <property type="entry name" value="AB_hydrolase_fold"/>
</dbReference>
<evidence type="ECO:0000313" key="3">
    <source>
        <dbReference type="EMBL" id="MCZ0731685.1"/>
    </source>
</evidence>
<name>A0ABT4HNJ6_MYCIR</name>
<sequence>MARIGAGLDDVDPQLRLLARVLPGGYGLHRGLTVPRAVMALAARAGRRRDVTAAVVNSEVTVRIHRGARRDETGPALLWIHGGGTVMGRAAQEDRFCRMLVNSTDVPVVAVDHRLAPEHPYPTPLEDCYAALQWLSRQPWVDPARLAIGGASAGGGFAAALALLARDRGEVAAALQMLVYPMLDDRTGTGAGQPPRVMWSARDNQLAWQWYLNGADPRVAVPARRQELAGLPRAWIGVGTLDLFHDECLAYGTRLGEAGVPVDLHIASGAFHAFDMLSPRAAVSQRFFAAQCRAVRDALVDRR</sequence>
<dbReference type="Pfam" id="PF07859">
    <property type="entry name" value="Abhydrolase_3"/>
    <property type="match status" value="1"/>
</dbReference>
<accession>A0ABT4HNJ6</accession>
<comment type="caution">
    <text evidence="3">The sequence shown here is derived from an EMBL/GenBank/DDBJ whole genome shotgun (WGS) entry which is preliminary data.</text>
</comment>
<dbReference type="GO" id="GO:0016787">
    <property type="term" value="F:hydrolase activity"/>
    <property type="evidence" value="ECO:0007669"/>
    <property type="project" value="UniProtKB-KW"/>
</dbReference>
<evidence type="ECO:0000313" key="4">
    <source>
        <dbReference type="Proteomes" id="UP001084650"/>
    </source>
</evidence>
<keyword evidence="4" id="KW-1185">Reference proteome</keyword>
<evidence type="ECO:0000256" key="1">
    <source>
        <dbReference type="ARBA" id="ARBA00022801"/>
    </source>
</evidence>
<dbReference type="InterPro" id="IPR013094">
    <property type="entry name" value="AB_hydrolase_3"/>
</dbReference>
<dbReference type="Proteomes" id="UP001084650">
    <property type="component" value="Unassembled WGS sequence"/>
</dbReference>
<dbReference type="InterPro" id="IPR050300">
    <property type="entry name" value="GDXG_lipolytic_enzyme"/>
</dbReference>
<gene>
    <name evidence="3" type="ORF">OY187_26875</name>
</gene>